<dbReference type="AlphaFoldDB" id="A0A9W8LFC4"/>
<keyword evidence="3 6" id="KW-0812">Transmembrane</keyword>
<dbReference type="PANTHER" id="PTHR12841:SF6">
    <property type="entry name" value="PROTEIN UNC-50 HOMOLOG"/>
    <property type="match status" value="1"/>
</dbReference>
<feature type="transmembrane region" description="Helical" evidence="6">
    <location>
        <begin position="64"/>
        <end position="83"/>
    </location>
</feature>
<sequence length="236" mass="26921">MSARRRFPRLPRWAVWRRAASWRQLDFEFAAWQMMHLLVQPRHVYRSIYYHKQTKNQWARDDPAFMVLQALGIVAATAAYAAIGGVGAAGFARALVPLLVVNYAVAGAAVATVTWAVANRFLRHQNVHAADQRVEWQYALDVHCNAFFVFFAAAYVVQLLFLPLLMRTSWISLFVGNSLFALAAAAYVYITYLGFRALPFLHRQELFLFPLPLVAAAYLVSLFGFNVSHHLVDYYF</sequence>
<feature type="transmembrane region" description="Helical" evidence="6">
    <location>
        <begin position="138"/>
        <end position="164"/>
    </location>
</feature>
<dbReference type="InterPro" id="IPR007881">
    <property type="entry name" value="UNC-50"/>
</dbReference>
<dbReference type="GO" id="GO:0000139">
    <property type="term" value="C:Golgi membrane"/>
    <property type="evidence" value="ECO:0007669"/>
    <property type="project" value="TreeGrafter"/>
</dbReference>
<evidence type="ECO:0000256" key="2">
    <source>
        <dbReference type="ARBA" id="ARBA00006293"/>
    </source>
</evidence>
<evidence type="ECO:0000256" key="1">
    <source>
        <dbReference type="ARBA" id="ARBA00004141"/>
    </source>
</evidence>
<evidence type="ECO:0000313" key="8">
    <source>
        <dbReference type="Proteomes" id="UP001140217"/>
    </source>
</evidence>
<keyword evidence="5 6" id="KW-0472">Membrane</keyword>
<evidence type="ECO:0000256" key="4">
    <source>
        <dbReference type="ARBA" id="ARBA00022989"/>
    </source>
</evidence>
<comment type="similarity">
    <text evidence="2">Belongs to the unc-50 family.</text>
</comment>
<evidence type="ECO:0008006" key="9">
    <source>
        <dbReference type="Google" id="ProtNLM"/>
    </source>
</evidence>
<dbReference type="PANTHER" id="PTHR12841">
    <property type="entry name" value="PROTEIN UNC-50 HOMOLOG"/>
    <property type="match status" value="1"/>
</dbReference>
<gene>
    <name evidence="7" type="ORF">H4R18_004758</name>
</gene>
<dbReference type="OrthoDB" id="10027013at2759"/>
<proteinExistence type="inferred from homology"/>
<keyword evidence="8" id="KW-1185">Reference proteome</keyword>
<evidence type="ECO:0000313" key="7">
    <source>
        <dbReference type="EMBL" id="KAJ2778188.1"/>
    </source>
</evidence>
<comment type="subcellular location">
    <subcellularLocation>
        <location evidence="1">Membrane</location>
        <topology evidence="1">Multi-pass membrane protein</topology>
    </subcellularLocation>
</comment>
<feature type="transmembrane region" description="Helical" evidence="6">
    <location>
        <begin position="170"/>
        <end position="195"/>
    </location>
</feature>
<evidence type="ECO:0000256" key="6">
    <source>
        <dbReference type="SAM" id="Phobius"/>
    </source>
</evidence>
<dbReference type="EMBL" id="JANBUL010000244">
    <property type="protein sequence ID" value="KAJ2778188.1"/>
    <property type="molecule type" value="Genomic_DNA"/>
</dbReference>
<name>A0A9W8LFC4_9FUNG</name>
<feature type="transmembrane region" description="Helical" evidence="6">
    <location>
        <begin position="207"/>
        <end position="227"/>
    </location>
</feature>
<keyword evidence="4 6" id="KW-1133">Transmembrane helix</keyword>
<protein>
    <recommendedName>
        <fullName evidence="9">UNC-50 family protein</fullName>
    </recommendedName>
</protein>
<evidence type="ECO:0000256" key="5">
    <source>
        <dbReference type="ARBA" id="ARBA00023136"/>
    </source>
</evidence>
<feature type="transmembrane region" description="Helical" evidence="6">
    <location>
        <begin position="95"/>
        <end position="118"/>
    </location>
</feature>
<comment type="caution">
    <text evidence="7">The sequence shown here is derived from an EMBL/GenBank/DDBJ whole genome shotgun (WGS) entry which is preliminary data.</text>
</comment>
<reference evidence="7" key="1">
    <citation type="submission" date="2022-07" db="EMBL/GenBank/DDBJ databases">
        <title>Phylogenomic reconstructions and comparative analyses of Kickxellomycotina fungi.</title>
        <authorList>
            <person name="Reynolds N.K."/>
            <person name="Stajich J.E."/>
            <person name="Barry K."/>
            <person name="Grigoriev I.V."/>
            <person name="Crous P."/>
            <person name="Smith M.E."/>
        </authorList>
    </citation>
    <scope>NUCLEOTIDE SEQUENCE</scope>
    <source>
        <strain evidence="7">NBRC 105414</strain>
    </source>
</reference>
<dbReference type="Proteomes" id="UP001140217">
    <property type="component" value="Unassembled WGS sequence"/>
</dbReference>
<accession>A0A9W8LFC4</accession>
<organism evidence="7 8">
    <name type="scientific">Coemansia javaensis</name>
    <dbReference type="NCBI Taxonomy" id="2761396"/>
    <lineage>
        <taxon>Eukaryota</taxon>
        <taxon>Fungi</taxon>
        <taxon>Fungi incertae sedis</taxon>
        <taxon>Zoopagomycota</taxon>
        <taxon>Kickxellomycotina</taxon>
        <taxon>Kickxellomycetes</taxon>
        <taxon>Kickxellales</taxon>
        <taxon>Kickxellaceae</taxon>
        <taxon>Coemansia</taxon>
    </lineage>
</organism>
<evidence type="ECO:0000256" key="3">
    <source>
        <dbReference type="ARBA" id="ARBA00022692"/>
    </source>
</evidence>
<dbReference type="Pfam" id="PF05216">
    <property type="entry name" value="UNC-50"/>
    <property type="match status" value="1"/>
</dbReference>